<dbReference type="GO" id="GO:0006516">
    <property type="term" value="P:glycoprotein catabolic process"/>
    <property type="evidence" value="ECO:0007669"/>
    <property type="project" value="TreeGrafter"/>
</dbReference>
<dbReference type="InterPro" id="IPR008928">
    <property type="entry name" value="6-hairpin_glycosidase_sf"/>
</dbReference>
<dbReference type="GO" id="GO:0016798">
    <property type="term" value="F:hydrolase activity, acting on glycosyl bonds"/>
    <property type="evidence" value="ECO:0007669"/>
    <property type="project" value="UniProtKB-KW"/>
</dbReference>
<accession>A0A369QJP8</accession>
<gene>
    <name evidence="7" type="ORF">AHMF7616_02049</name>
</gene>
<keyword evidence="7" id="KW-0378">Hydrolase</keyword>
<organism evidence="7 8">
    <name type="scientific">Adhaeribacter pallidiroseus</name>
    <dbReference type="NCBI Taxonomy" id="2072847"/>
    <lineage>
        <taxon>Bacteria</taxon>
        <taxon>Pseudomonadati</taxon>
        <taxon>Bacteroidota</taxon>
        <taxon>Cytophagia</taxon>
        <taxon>Cytophagales</taxon>
        <taxon>Hymenobacteraceae</taxon>
        <taxon>Adhaeribacter</taxon>
    </lineage>
</organism>
<feature type="region of interest" description="Disordered" evidence="4">
    <location>
        <begin position="776"/>
        <end position="796"/>
    </location>
</feature>
<keyword evidence="8" id="KW-1185">Reference proteome</keyword>
<evidence type="ECO:0000256" key="3">
    <source>
        <dbReference type="ARBA" id="ARBA00022837"/>
    </source>
</evidence>
<dbReference type="InterPro" id="IPR050883">
    <property type="entry name" value="PNGase"/>
</dbReference>
<protein>
    <submittedName>
        <fullName evidence="7">Putative glycosidase</fullName>
    </submittedName>
</protein>
<dbReference type="InterPro" id="IPR005887">
    <property type="entry name" value="GH92_a_mannosidase_put"/>
</dbReference>
<dbReference type="Proteomes" id="UP000253919">
    <property type="component" value="Unassembled WGS sequence"/>
</dbReference>
<dbReference type="GO" id="GO:0005975">
    <property type="term" value="P:carbohydrate metabolic process"/>
    <property type="evidence" value="ECO:0007669"/>
    <property type="project" value="InterPro"/>
</dbReference>
<dbReference type="AlphaFoldDB" id="A0A369QJP8"/>
<dbReference type="GO" id="GO:0005829">
    <property type="term" value="C:cytosol"/>
    <property type="evidence" value="ECO:0007669"/>
    <property type="project" value="TreeGrafter"/>
</dbReference>
<dbReference type="Gene3D" id="3.30.2080.10">
    <property type="entry name" value="GH92 mannosidase domain"/>
    <property type="match status" value="1"/>
</dbReference>
<reference evidence="7 8" key="1">
    <citation type="submission" date="2018-04" db="EMBL/GenBank/DDBJ databases">
        <title>Adhaeribacter sp. HMF7616 genome sequencing and assembly.</title>
        <authorList>
            <person name="Kang H."/>
            <person name="Kang J."/>
            <person name="Cha I."/>
            <person name="Kim H."/>
            <person name="Joh K."/>
        </authorList>
    </citation>
    <scope>NUCLEOTIDE SEQUENCE [LARGE SCALE GENOMIC DNA]</scope>
    <source>
        <strain evidence="7 8">HMF7616</strain>
    </source>
</reference>
<feature type="domain" description="Glycosyl hydrolase family 92" evidence="5">
    <location>
        <begin position="298"/>
        <end position="775"/>
    </location>
</feature>
<dbReference type="FunFam" id="1.20.1610.10:FF:000001">
    <property type="entry name" value="Putative alpha-1,2-mannosidase"/>
    <property type="match status" value="1"/>
</dbReference>
<dbReference type="Gene3D" id="1.20.1610.10">
    <property type="entry name" value="alpha-1,2-mannosidases domains"/>
    <property type="match status" value="1"/>
</dbReference>
<dbReference type="Gene3D" id="2.70.98.10">
    <property type="match status" value="1"/>
</dbReference>
<name>A0A369QJP8_9BACT</name>
<dbReference type="Pfam" id="PF07971">
    <property type="entry name" value="Glyco_hydro_92"/>
    <property type="match status" value="1"/>
</dbReference>
<dbReference type="Pfam" id="PF17678">
    <property type="entry name" value="Glyco_hydro_92N"/>
    <property type="match status" value="1"/>
</dbReference>
<dbReference type="Gene3D" id="1.20.1050.60">
    <property type="entry name" value="alpha-1,2-mannosidase"/>
    <property type="match status" value="1"/>
</dbReference>
<evidence type="ECO:0000259" key="6">
    <source>
        <dbReference type="Pfam" id="PF17678"/>
    </source>
</evidence>
<dbReference type="GO" id="GO:0030246">
    <property type="term" value="F:carbohydrate binding"/>
    <property type="evidence" value="ECO:0007669"/>
    <property type="project" value="InterPro"/>
</dbReference>
<dbReference type="InterPro" id="IPR014718">
    <property type="entry name" value="GH-type_carb-bd"/>
</dbReference>
<dbReference type="GO" id="GO:0000224">
    <property type="term" value="F:peptide-N4-(N-acetyl-beta-glucosaminyl)asparagine amidase activity"/>
    <property type="evidence" value="ECO:0007669"/>
    <property type="project" value="TreeGrafter"/>
</dbReference>
<dbReference type="EMBL" id="QASA01000001">
    <property type="protein sequence ID" value="RDC63446.1"/>
    <property type="molecule type" value="Genomic_DNA"/>
</dbReference>
<evidence type="ECO:0000256" key="4">
    <source>
        <dbReference type="SAM" id="MobiDB-lite"/>
    </source>
</evidence>
<evidence type="ECO:0000313" key="7">
    <source>
        <dbReference type="EMBL" id="RDC63446.1"/>
    </source>
</evidence>
<comment type="subunit">
    <text evidence="2">Monomer.</text>
</comment>
<evidence type="ECO:0000313" key="8">
    <source>
        <dbReference type="Proteomes" id="UP000253919"/>
    </source>
</evidence>
<dbReference type="PANTHER" id="PTHR12143:SF43">
    <property type="entry name" value="PUTATIVE-RELATED"/>
    <property type="match status" value="1"/>
</dbReference>
<keyword evidence="3" id="KW-0106">Calcium</keyword>
<dbReference type="FunFam" id="1.20.1050.60:FF:000001">
    <property type="entry name" value="Putative alpha-1,2-mannosidase"/>
    <property type="match status" value="1"/>
</dbReference>
<feature type="compositionally biased region" description="Polar residues" evidence="4">
    <location>
        <begin position="781"/>
        <end position="796"/>
    </location>
</feature>
<dbReference type="InterPro" id="IPR041371">
    <property type="entry name" value="GH92_N"/>
</dbReference>
<comment type="caution">
    <text evidence="7">The sequence shown here is derived from an EMBL/GenBank/DDBJ whole genome shotgun (WGS) entry which is preliminary data.</text>
</comment>
<dbReference type="NCBIfam" id="TIGR01180">
    <property type="entry name" value="aman2_put"/>
    <property type="match status" value="1"/>
</dbReference>
<feature type="domain" description="Glycosyl hydrolase family 92 N-terminal" evidence="6">
    <location>
        <begin position="67"/>
        <end position="292"/>
    </location>
</feature>
<dbReference type="FunFam" id="3.30.2080.10:FF:000001">
    <property type="entry name" value="Alpha-1,2-mannosidase subfamily"/>
    <property type="match status" value="1"/>
</dbReference>
<proteinExistence type="predicted"/>
<sequence length="796" mass="90155">MGRNSTRNIKHLLAPYSQPFINKINRIKFRISETCMNTLLKKHFLILYLIFNSYSLSAAKLPDLVHYVNTLQGTNSKHELTRGNTYPTTALPFAMHTWTPQTGRNGDGWKYQFFADSIRGFQQAHQCSSWTNDYAVFSLMPVTGQLTVSQFKRAATFNHQNEIAKPHYYKVTLDNKITTELAPTERGVHARFSFPRSKASYVVLDGYTGASSITIFPKERKIVGYVHNGRGLQKNFKNFFVIIFDKPFVAQGTWENRQNAILPGNLTAQGTGMGAYIQFKAGESVQAKVASSYISPEQAELNLQQELGAFKRLEDTKAAAAKIWNKHLNRIYVEGGTEAEKATFYSCFFRASLFSRQFFEIDPAGKPYYFSPYDGQIHQGYLYTDTGFWDTFRAQFPLNTLLHPTMQGRYVSALLDAQEQCGWLPSWSFPGEAGSMIGNHAISLLADAWVKGIRTFDPQKALAAYLHEVTNKGPWGPANGREGWKEYFTLGFVPYPNYREATAKTLEYAYDDFCGYQLAKLTQNSFYEQLFAKQMYNYRHVYDAARGFMRGRRSDGTWVPNFDPIEWGGPFTEGNAWHYQWSVFQDVQGLINLMGGENNFTAKLDSVLTQPNKVKVGTYGGMIHEMTEMVMADMGQYAHGNQPIQHMPYLYNYAGQPWKSQKLTRTIMSKLYNATENGYPGDEDQGQTSSWYVLSALGFYSVCPGTDEYVLGSPVFQKIVITLENNKQFTIVARNNSPEKVYIQAASLNGKPYTANFIRHQDIINGGTLHLEMGNAPAVNRGTQPQDKPFSLSSTK</sequence>
<evidence type="ECO:0000256" key="1">
    <source>
        <dbReference type="ARBA" id="ARBA00001913"/>
    </source>
</evidence>
<keyword evidence="7" id="KW-0326">Glycosidase</keyword>
<evidence type="ECO:0000259" key="5">
    <source>
        <dbReference type="Pfam" id="PF07971"/>
    </source>
</evidence>
<comment type="cofactor">
    <cofactor evidence="1">
        <name>Ca(2+)</name>
        <dbReference type="ChEBI" id="CHEBI:29108"/>
    </cofactor>
</comment>
<dbReference type="PANTHER" id="PTHR12143">
    <property type="entry name" value="PEPTIDE N-GLYCANASE PNGASE -RELATED"/>
    <property type="match status" value="1"/>
</dbReference>
<evidence type="ECO:0000256" key="2">
    <source>
        <dbReference type="ARBA" id="ARBA00011245"/>
    </source>
</evidence>
<dbReference type="SUPFAM" id="SSF48208">
    <property type="entry name" value="Six-hairpin glycosidases"/>
    <property type="match status" value="1"/>
</dbReference>
<dbReference type="InterPro" id="IPR012939">
    <property type="entry name" value="Glyco_hydro_92"/>
</dbReference>